<name>A0A7R8WTW6_9CRUS</name>
<evidence type="ECO:0000256" key="2">
    <source>
        <dbReference type="ARBA" id="ARBA00022782"/>
    </source>
</evidence>
<dbReference type="AlphaFoldDB" id="A0A7R8WTW6"/>
<dbReference type="GO" id="GO:0007526">
    <property type="term" value="P:larval somatic muscle development"/>
    <property type="evidence" value="ECO:0007669"/>
    <property type="project" value="UniProtKB-ARBA"/>
</dbReference>
<evidence type="ECO:0000256" key="4">
    <source>
        <dbReference type="ARBA" id="ARBA00023242"/>
    </source>
</evidence>
<dbReference type="InterPro" id="IPR051095">
    <property type="entry name" value="Dros_DevTransReg"/>
</dbReference>
<dbReference type="InterPro" id="IPR000210">
    <property type="entry name" value="BTB/POZ_dom"/>
</dbReference>
<dbReference type="Gene3D" id="3.30.710.10">
    <property type="entry name" value="Potassium Channel Kv1.1, Chain A"/>
    <property type="match status" value="1"/>
</dbReference>
<dbReference type="PANTHER" id="PTHR23110:SF111">
    <property type="entry name" value="LONGITUDINALS LACKING PROTEIN, ISOFORMS F_I_K_T"/>
    <property type="match status" value="1"/>
</dbReference>
<evidence type="ECO:0000256" key="5">
    <source>
        <dbReference type="ARBA" id="ARBA00037382"/>
    </source>
</evidence>
<dbReference type="GO" id="GO:0005634">
    <property type="term" value="C:nucleus"/>
    <property type="evidence" value="ECO:0007669"/>
    <property type="project" value="TreeGrafter"/>
</dbReference>
<dbReference type="PROSITE" id="PS50097">
    <property type="entry name" value="BTB"/>
    <property type="match status" value="1"/>
</dbReference>
<dbReference type="GO" id="GO:0048813">
    <property type="term" value="P:dendrite morphogenesis"/>
    <property type="evidence" value="ECO:0007669"/>
    <property type="project" value="UniProtKB-ARBA"/>
</dbReference>
<keyword evidence="3" id="KW-0524">Neurogenesis</keyword>
<dbReference type="CDD" id="cd18315">
    <property type="entry name" value="BTB_POZ_BAB-like"/>
    <property type="match status" value="1"/>
</dbReference>
<dbReference type="EMBL" id="OB671607">
    <property type="protein sequence ID" value="CAD7235180.1"/>
    <property type="molecule type" value="Genomic_DNA"/>
</dbReference>
<dbReference type="OrthoDB" id="427480at2759"/>
<feature type="non-terminal residue" evidence="6">
    <location>
        <position position="316"/>
    </location>
</feature>
<dbReference type="Pfam" id="PF00651">
    <property type="entry name" value="BTB"/>
    <property type="match status" value="1"/>
</dbReference>
<reference evidence="6" key="1">
    <citation type="submission" date="2020-11" db="EMBL/GenBank/DDBJ databases">
        <authorList>
            <person name="Tran Van P."/>
        </authorList>
    </citation>
    <scope>NUCLEOTIDE SEQUENCE</scope>
</reference>
<accession>A0A7R8WTW6</accession>
<keyword evidence="4" id="KW-0539">Nucleus</keyword>
<dbReference type="SMART" id="SM00225">
    <property type="entry name" value="BTB"/>
    <property type="match status" value="1"/>
</dbReference>
<dbReference type="GO" id="GO:0016199">
    <property type="term" value="P:axon midline choice point recognition"/>
    <property type="evidence" value="ECO:0007669"/>
    <property type="project" value="UniProtKB-ARBA"/>
</dbReference>
<protein>
    <submittedName>
        <fullName evidence="6">Uncharacterized protein</fullName>
    </submittedName>
</protein>
<dbReference type="GO" id="GO:0035167">
    <property type="term" value="P:larval lymph gland hemopoiesis"/>
    <property type="evidence" value="ECO:0007669"/>
    <property type="project" value="UniProtKB-ARBA"/>
</dbReference>
<gene>
    <name evidence="6" type="ORF">CTOB1V02_LOCUS12996</name>
</gene>
<comment type="function">
    <text evidence="5">Putative transcription factor required for axon growth and guidance in the central and peripheral nervous systems. Repels CNS axons away from the midline by promoting the expression of the midline repellent sli and its receptor robo.</text>
</comment>
<feature type="non-terminal residue" evidence="6">
    <location>
        <position position="1"/>
    </location>
</feature>
<dbReference type="GO" id="GO:0045467">
    <property type="term" value="P:R7 cell development"/>
    <property type="evidence" value="ECO:0007669"/>
    <property type="project" value="UniProtKB-ARBA"/>
</dbReference>
<evidence type="ECO:0000313" key="6">
    <source>
        <dbReference type="EMBL" id="CAD7235180.1"/>
    </source>
</evidence>
<dbReference type="GO" id="GO:0007464">
    <property type="term" value="P:R3/R4 cell fate commitment"/>
    <property type="evidence" value="ECO:0007669"/>
    <property type="project" value="UniProtKB-ARBA"/>
</dbReference>
<dbReference type="GO" id="GO:0006357">
    <property type="term" value="P:regulation of transcription by RNA polymerase II"/>
    <property type="evidence" value="ECO:0007669"/>
    <property type="project" value="TreeGrafter"/>
</dbReference>
<evidence type="ECO:0000256" key="1">
    <source>
        <dbReference type="ARBA" id="ARBA00022473"/>
    </source>
</evidence>
<keyword evidence="1" id="KW-0217">Developmental protein</keyword>
<keyword evidence="2" id="KW-0221">Differentiation</keyword>
<dbReference type="SUPFAM" id="SSF54695">
    <property type="entry name" value="POZ domain"/>
    <property type="match status" value="1"/>
</dbReference>
<sequence>KGRAMSLAEEFNLRWKNHLNTISQLLGKFLNDKSLCDVILSAEGQTISCHRVMLAACSTYFQEIFNQVKDKALVVMVKDAKFIDLKSLVDFMYYGEVSVEHDRLNSLLRTAASLKVKGLADEKKEKLILSEPPIPVNVPSEAKFVGEPVAKKQRKEPEVEHEVDDSDFDIKSHEITMTRKFRDEWMADSRFRTWISIAGIAGCSVYFLRQNDWDATTLGFVRVARAAAAITSIALDYRLTIYSNHGLNVESPEYIAMRSNVHKRSADRLLNMCRRNGGVYIKVGQHVAAMEHLLPDEFVDTMKSLQSGAPESSMEE</sequence>
<proteinExistence type="predicted"/>
<dbReference type="InterPro" id="IPR011333">
    <property type="entry name" value="SKP1/BTB/POZ_sf"/>
</dbReference>
<dbReference type="GO" id="GO:0008406">
    <property type="term" value="P:gonad development"/>
    <property type="evidence" value="ECO:0007669"/>
    <property type="project" value="UniProtKB-ARBA"/>
</dbReference>
<evidence type="ECO:0000256" key="3">
    <source>
        <dbReference type="ARBA" id="ARBA00022902"/>
    </source>
</evidence>
<organism evidence="6">
    <name type="scientific">Cyprideis torosa</name>
    <dbReference type="NCBI Taxonomy" id="163714"/>
    <lineage>
        <taxon>Eukaryota</taxon>
        <taxon>Metazoa</taxon>
        <taxon>Ecdysozoa</taxon>
        <taxon>Arthropoda</taxon>
        <taxon>Crustacea</taxon>
        <taxon>Oligostraca</taxon>
        <taxon>Ostracoda</taxon>
        <taxon>Podocopa</taxon>
        <taxon>Podocopida</taxon>
        <taxon>Cytherocopina</taxon>
        <taxon>Cytheroidea</taxon>
        <taxon>Cytherideidae</taxon>
        <taxon>Cyprideis</taxon>
    </lineage>
</organism>
<dbReference type="PANTHER" id="PTHR23110">
    <property type="entry name" value="BTB DOMAIN TRANSCRIPTION FACTOR"/>
    <property type="match status" value="1"/>
</dbReference>
<dbReference type="GO" id="GO:0045476">
    <property type="term" value="P:nurse cell apoptotic process"/>
    <property type="evidence" value="ECO:0007669"/>
    <property type="project" value="UniProtKB-ARBA"/>
</dbReference>